<comment type="caution">
    <text evidence="2">The sequence shown here is derived from an EMBL/GenBank/DDBJ whole genome shotgun (WGS) entry which is preliminary data.</text>
</comment>
<keyword evidence="1" id="KW-0812">Transmembrane</keyword>
<keyword evidence="1" id="KW-1133">Transmembrane helix</keyword>
<keyword evidence="1" id="KW-0472">Membrane</keyword>
<name>A0ABV3WJH1_9BURK</name>
<dbReference type="Proteomes" id="UP001558535">
    <property type="component" value="Unassembled WGS sequence"/>
</dbReference>
<keyword evidence="3" id="KW-1185">Reference proteome</keyword>
<dbReference type="RefSeq" id="WP_310109478.1">
    <property type="nucleotide sequence ID" value="NZ_CP168530.1"/>
</dbReference>
<proteinExistence type="predicted"/>
<sequence>MRIFASLNSKTHGRSTMRYPYDLFVAVCLAAIVMAAAVMLALN</sequence>
<feature type="transmembrane region" description="Helical" evidence="1">
    <location>
        <begin position="21"/>
        <end position="42"/>
    </location>
</feature>
<accession>A0ABV3WJH1</accession>
<evidence type="ECO:0000313" key="2">
    <source>
        <dbReference type="EMBL" id="MEX3752948.1"/>
    </source>
</evidence>
<organism evidence="2 3">
    <name type="scientific">Paraburkholderia phenoliruptrix</name>
    <dbReference type="NCBI Taxonomy" id="252970"/>
    <lineage>
        <taxon>Bacteria</taxon>
        <taxon>Pseudomonadati</taxon>
        <taxon>Pseudomonadota</taxon>
        <taxon>Betaproteobacteria</taxon>
        <taxon>Burkholderiales</taxon>
        <taxon>Burkholderiaceae</taxon>
        <taxon>Paraburkholderia</taxon>
    </lineage>
</organism>
<dbReference type="EMBL" id="JBFPKE010000010">
    <property type="protein sequence ID" value="MEX3752948.1"/>
    <property type="molecule type" value="Genomic_DNA"/>
</dbReference>
<protein>
    <submittedName>
        <fullName evidence="2">Uncharacterized protein</fullName>
    </submittedName>
</protein>
<evidence type="ECO:0000256" key="1">
    <source>
        <dbReference type="SAM" id="Phobius"/>
    </source>
</evidence>
<gene>
    <name evidence="2" type="ORF">AB3X84_23415</name>
</gene>
<evidence type="ECO:0000313" key="3">
    <source>
        <dbReference type="Proteomes" id="UP001558535"/>
    </source>
</evidence>
<reference evidence="2 3" key="1">
    <citation type="submission" date="2024-07" db="EMBL/GenBank/DDBJ databases">
        <title>A survey of Mimosa microsymbionts across Brazilian biomes reveals a high diversity of Paraburkholderia nodulating endemic species, but also that Cupriavidus is common as a symbiont of widespread species.</title>
        <authorList>
            <person name="Rouws L."/>
            <person name="Barauna A."/>
            <person name="Beukes C."/>
            <person name="Rouws J.R.C."/>
            <person name="De Faria S.M."/>
            <person name="Gross E."/>
            <person name="Bueno Dos Reis Junior F."/>
            <person name="Simon M.F."/>
            <person name="Maluk M."/>
            <person name="Odee D.W."/>
            <person name="Kenicer G."/>
            <person name="Young J.P.W."/>
            <person name="Reis V.M."/>
            <person name="Zilli J."/>
            <person name="James E.K."/>
        </authorList>
    </citation>
    <scope>NUCLEOTIDE SEQUENCE [LARGE SCALE GENOMIC DNA]</scope>
    <source>
        <strain evidence="2 3">BR14375</strain>
    </source>
</reference>